<gene>
    <name evidence="1" type="primary">NCL1_05223</name>
    <name evidence="1" type="ORF">TNCV_2693051</name>
</gene>
<evidence type="ECO:0000313" key="1">
    <source>
        <dbReference type="EMBL" id="GFY25114.1"/>
    </source>
</evidence>
<keyword evidence="2" id="KW-1185">Reference proteome</keyword>
<comment type="caution">
    <text evidence="1">The sequence shown here is derived from an EMBL/GenBank/DDBJ whole genome shotgun (WGS) entry which is preliminary data.</text>
</comment>
<sequence>MLLFLMSPVSWCRIEAHEIHRDKGLDSHSLIICQAAVAEWYRYRTLACLVTSSSPVPLKTRRVEQRCTLNVWRAETSSRWCGVVVRRGVPAQVSSTSLDHGSKIRGPSPKSLRVAEQCDVNIQSINQSHHLPRRQCSQLDRLRQLSLGEHFYVHYDFQSECRHGSEAKQ</sequence>
<organism evidence="1 2">
    <name type="scientific">Trichonephila clavipes</name>
    <name type="common">Golden silk orbweaver</name>
    <name type="synonym">Nephila clavipes</name>
    <dbReference type="NCBI Taxonomy" id="2585209"/>
    <lineage>
        <taxon>Eukaryota</taxon>
        <taxon>Metazoa</taxon>
        <taxon>Ecdysozoa</taxon>
        <taxon>Arthropoda</taxon>
        <taxon>Chelicerata</taxon>
        <taxon>Arachnida</taxon>
        <taxon>Araneae</taxon>
        <taxon>Araneomorphae</taxon>
        <taxon>Entelegynae</taxon>
        <taxon>Araneoidea</taxon>
        <taxon>Nephilidae</taxon>
        <taxon>Trichonephila</taxon>
    </lineage>
</organism>
<dbReference type="AlphaFoldDB" id="A0A8X7BBX0"/>
<accession>A0A8X7BBX0</accession>
<protein>
    <submittedName>
        <fullName evidence="1">Uncharacterized protein</fullName>
    </submittedName>
</protein>
<evidence type="ECO:0000313" key="2">
    <source>
        <dbReference type="Proteomes" id="UP000887159"/>
    </source>
</evidence>
<reference evidence="1" key="1">
    <citation type="submission" date="2020-08" db="EMBL/GenBank/DDBJ databases">
        <title>Multicomponent nature underlies the extraordinary mechanical properties of spider dragline silk.</title>
        <authorList>
            <person name="Kono N."/>
            <person name="Nakamura H."/>
            <person name="Mori M."/>
            <person name="Yoshida Y."/>
            <person name="Ohtoshi R."/>
            <person name="Malay A.D."/>
            <person name="Moran D.A.P."/>
            <person name="Tomita M."/>
            <person name="Numata K."/>
            <person name="Arakawa K."/>
        </authorList>
    </citation>
    <scope>NUCLEOTIDE SEQUENCE</scope>
</reference>
<name>A0A8X7BBX0_TRICX</name>
<proteinExistence type="predicted"/>
<dbReference type="Proteomes" id="UP000887159">
    <property type="component" value="Unassembled WGS sequence"/>
</dbReference>
<dbReference type="EMBL" id="BMAU01021370">
    <property type="protein sequence ID" value="GFY25114.1"/>
    <property type="molecule type" value="Genomic_DNA"/>
</dbReference>